<dbReference type="OrthoDB" id="9757650at2"/>
<feature type="signal peptide" evidence="1">
    <location>
        <begin position="1"/>
        <end position="21"/>
    </location>
</feature>
<dbReference type="GO" id="GO:0008234">
    <property type="term" value="F:cysteine-type peptidase activity"/>
    <property type="evidence" value="ECO:0007669"/>
    <property type="project" value="InterPro"/>
</dbReference>
<evidence type="ECO:0000313" key="3">
    <source>
        <dbReference type="EMBL" id="SFT90046.1"/>
    </source>
</evidence>
<organism evidence="3 4">
    <name type="scientific">Algoriphagus locisalis</name>
    <dbReference type="NCBI Taxonomy" id="305507"/>
    <lineage>
        <taxon>Bacteria</taxon>
        <taxon>Pseudomonadati</taxon>
        <taxon>Bacteroidota</taxon>
        <taxon>Cytophagia</taxon>
        <taxon>Cytophagales</taxon>
        <taxon>Cyclobacteriaceae</taxon>
        <taxon>Algoriphagus</taxon>
    </lineage>
</organism>
<dbReference type="GO" id="GO:0006508">
    <property type="term" value="P:proteolysis"/>
    <property type="evidence" value="ECO:0007669"/>
    <property type="project" value="InterPro"/>
</dbReference>
<dbReference type="Proteomes" id="UP000199673">
    <property type="component" value="Unassembled WGS sequence"/>
</dbReference>
<dbReference type="STRING" id="305507.SAMN04489724_2653"/>
<evidence type="ECO:0000313" key="4">
    <source>
        <dbReference type="Proteomes" id="UP000199673"/>
    </source>
</evidence>
<dbReference type="InterPro" id="IPR001769">
    <property type="entry name" value="Gingipain"/>
</dbReference>
<reference evidence="4" key="1">
    <citation type="submission" date="2016-10" db="EMBL/GenBank/DDBJ databases">
        <authorList>
            <person name="Varghese N."/>
            <person name="Submissions S."/>
        </authorList>
    </citation>
    <scope>NUCLEOTIDE SEQUENCE [LARGE SCALE GENOMIC DNA]</scope>
    <source>
        <strain evidence="4">DSM 23445</strain>
    </source>
</reference>
<sequence length="1673" mass="186695">MIKKLLFIFLAFVFLSSLAQAQQPVWYNYDQTYYKIPTGSDGIHRISASALSSAGINLDGLDPRTIRLYHRGKEVAIHIEGENDGRLDAGDYIDFYGRRNDGTLDKLLYTDLQEIPNPYFNTTSDTTAFFLTISEGQNGKRMNLRPAPEASLPQATNYESEELLALGEQYSLGVAYALGFRLSKFDLGQGWMSSVISKGNTRRITFEQLGAMANPGAAKLEFGLVGRSENAHSTRIFAGPNTTTQRLIGTANFAGFVSNQQVVDLAMTDFNADGSVVISFESAGAESVDNVSVAYAKITFRNTVSVGDFTSELFISPAGNQQIQLSQLSGNYSAMEISDPLNPEKVQLAVNQQSLAFRSAVPTDSSKVWMQNEENIIQVLAVEPLRFRNYLAQPANYILVGHSALEQPTNQFDNPLKAYAEHRGSPAGGGFDTLTVKVEDLYNQFAYGEYSPVAIYEFLKAYFPVHKPTHLLLAGRSLAMYSTARSGGVTYYYRNNPGAFSFRDLIPAGGFPFSDNIYTLGLDPSKPDVPALAVGRIPARNAQHLADYLSKAIEKDAVGISGSWQKELIHLTGGVSEFELERYFNFMNGFKTIAEGPYLGGNVTTYRKRSNSTIEVIDITGDLNEGRSMLTFFGHGSPTVIDIEIGFASDPTLNYQNKGKYPIMLFNGCDYGAAYGNSYTQGEDWVITPEKGAVSVIANSAIGVDVYLRRYSDMFYRKAFADSTLIYRTLGEVKREAEEAYVENYGTSPLSYSHMEQMINYGDPGVRIFPADKADYSVNVAEVSVESFDEVPVSVLSDSLKLSFVLRNIGRVDTDSISFKVSRRLADGTTETFDQVKIPYVARIDSLFFSIPNTGRNSAGENTFTIEVNSAMDVDEMTFTNNSVTFAKFIPLSGTLNLYPLEYGIVSEEETELIAQVPGKISEDRTVIIQLDTAAAFNSAYRKEIRVTTRGLAEMPLSLTAFSDSTTFYWRSKYQEPKPGETDAWTNSSFSYIPSGPEGWTQRTSYQLDDDQLTNLEISESDRRWKYLDIQANVEVFTVGAGVDSLSFRNTQFYLDQIPQIIDNVNNANSRLCPNGSLGLVAFEQKSLMPYLAIPVPGFDILDSRACGRVPQMIQSIQNSWITTPGQTMLLDYVNNVKDGDYVVIFSVGNVTFEAWPDAAIEKMKEFGASEATLRALKTGDPYILYGRKGMRPGEAIEIIGNKNIDVPEREQTLSFDTELAGYLTSGVVLTPRVGPASTWERFFQNVNTRNWINEEEKTYFDIIGVKENGEEDLLIGNSFDQEMDLSFINSQTYPYLKLRYSMNDPESTAPAQLDKWQVNYTGVPEGVLILKSAKDQVNLREGEAGLLELQFKNISQYNFLDSIQVDWKMTNLGSKKVEEFSKKFPALKAGESFDFTIEFNSIGKTGENELEIFANPRIQREQTFRNNQVDMGSYFVVEGDNSTALLDVNFDGIYIMDGDIVSPNVLITALLKNDQTLLYKKDTVGLDLYLKQNCEACDFKRVNFSNPNLTWTPASEDEDFKVSLIPGPLEDGIYTLRVTNEDSSEPYEITFEVINESQITNFYPYPNPFSTSVRFVFTVTGMEVPDEIKIQIMTVTGKVVREILQNELGPIRIGNNLTEYAWDGKDEFGDQLANGVYIYRVLVRKNGQFMEHRPTAGDKAFKKGYGKMYLLR</sequence>
<feature type="chain" id="PRO_5011728548" evidence="1">
    <location>
        <begin position="22"/>
        <end position="1673"/>
    </location>
</feature>
<protein>
    <submittedName>
        <fullName evidence="3">Peptidase family C25</fullName>
    </submittedName>
</protein>
<dbReference type="EMBL" id="FPBF01000003">
    <property type="protein sequence ID" value="SFT90046.1"/>
    <property type="molecule type" value="Genomic_DNA"/>
</dbReference>
<keyword evidence="1" id="KW-0732">Signal</keyword>
<gene>
    <name evidence="3" type="ORF">SAMN04489724_2653</name>
</gene>
<proteinExistence type="predicted"/>
<dbReference type="SUPFAM" id="SSF52129">
    <property type="entry name" value="Caspase-like"/>
    <property type="match status" value="1"/>
</dbReference>
<evidence type="ECO:0000256" key="1">
    <source>
        <dbReference type="SAM" id="SignalP"/>
    </source>
</evidence>
<dbReference type="RefSeq" id="WP_091693831.1">
    <property type="nucleotide sequence ID" value="NZ_FPBF01000003.1"/>
</dbReference>
<keyword evidence="4" id="KW-1185">Reference proteome</keyword>
<dbReference type="InterPro" id="IPR029030">
    <property type="entry name" value="Caspase-like_dom_sf"/>
</dbReference>
<feature type="domain" description="Gingipain" evidence="2">
    <location>
        <begin position="410"/>
        <end position="767"/>
    </location>
</feature>
<dbReference type="Pfam" id="PF01364">
    <property type="entry name" value="Peptidase_C25"/>
    <property type="match status" value="1"/>
</dbReference>
<name>A0A1I7BSA5_9BACT</name>
<accession>A0A1I7BSA5</accession>
<dbReference type="Gene3D" id="3.40.50.1460">
    <property type="match status" value="1"/>
</dbReference>
<dbReference type="Gene3D" id="2.60.40.4070">
    <property type="match status" value="1"/>
</dbReference>
<evidence type="ECO:0000259" key="2">
    <source>
        <dbReference type="Pfam" id="PF01364"/>
    </source>
</evidence>